<organism evidence="7 8">
    <name type="scientific">Beutenbergia cavernae (strain ATCC BAA-8 / DSM 12333 / CCUG 43141 / JCM 11478 / NBRC 16432 / NCIMB 13614 / HKI 0122)</name>
    <dbReference type="NCBI Taxonomy" id="471853"/>
    <lineage>
        <taxon>Bacteria</taxon>
        <taxon>Bacillati</taxon>
        <taxon>Actinomycetota</taxon>
        <taxon>Actinomycetes</taxon>
        <taxon>Micrococcales</taxon>
        <taxon>Beutenbergiaceae</taxon>
        <taxon>Beutenbergia</taxon>
    </lineage>
</organism>
<comment type="subcellular location">
    <subcellularLocation>
        <location evidence="1">Membrane</location>
        <topology evidence="1">Multi-pass membrane protein</topology>
    </subcellularLocation>
</comment>
<dbReference type="GO" id="GO:0016020">
    <property type="term" value="C:membrane"/>
    <property type="evidence" value="ECO:0007669"/>
    <property type="project" value="UniProtKB-SubCell"/>
</dbReference>
<dbReference type="OrthoDB" id="7632473at2"/>
<dbReference type="Pfam" id="PF06271">
    <property type="entry name" value="RDD"/>
    <property type="match status" value="1"/>
</dbReference>
<keyword evidence="3 5" id="KW-1133">Transmembrane helix</keyword>
<dbReference type="Proteomes" id="UP000007962">
    <property type="component" value="Chromosome"/>
</dbReference>
<reference evidence="7 8" key="1">
    <citation type="journal article" date="2009" name="Stand. Genomic Sci.">
        <title>Complete genome sequence of Beutenbergia cavernae type strain (HKI 0122).</title>
        <authorList>
            <person name="Land M."/>
            <person name="Pukall R."/>
            <person name="Abt B."/>
            <person name="Goker M."/>
            <person name="Rohde M."/>
            <person name="Glavina Del Rio T."/>
            <person name="Tice H."/>
            <person name="Copeland A."/>
            <person name="Cheng J.F."/>
            <person name="Lucas S."/>
            <person name="Chen F."/>
            <person name="Nolan M."/>
            <person name="Bruce D."/>
            <person name="Goodwin L."/>
            <person name="Pitluck S."/>
            <person name="Ivanova N."/>
            <person name="Mavromatis K."/>
            <person name="Ovchinnikova G."/>
            <person name="Pati A."/>
            <person name="Chen A."/>
            <person name="Palaniappan K."/>
            <person name="Hauser L."/>
            <person name="Chang Y.J."/>
            <person name="Jefferies C.C."/>
            <person name="Saunders E."/>
            <person name="Brettin T."/>
            <person name="Detter J.C."/>
            <person name="Han C."/>
            <person name="Chain P."/>
            <person name="Bristow J."/>
            <person name="Eisen J.A."/>
            <person name="Markowitz V."/>
            <person name="Hugenholtz P."/>
            <person name="Kyrpides N.C."/>
            <person name="Klenk H.P."/>
            <person name="Lapidus A."/>
        </authorList>
    </citation>
    <scope>NUCLEOTIDE SEQUENCE [LARGE SCALE GENOMIC DNA]</scope>
    <source>
        <strain evidence="8">ATCC BAA-8 / DSM 12333 / NBRC 16432</strain>
    </source>
</reference>
<protein>
    <submittedName>
        <fullName evidence="7">RDD domain containing protein</fullName>
    </submittedName>
</protein>
<evidence type="ECO:0000256" key="4">
    <source>
        <dbReference type="ARBA" id="ARBA00023136"/>
    </source>
</evidence>
<feature type="domain" description="RDD" evidence="6">
    <location>
        <begin position="5"/>
        <end position="160"/>
    </location>
</feature>
<dbReference type="eggNOG" id="COG1714">
    <property type="taxonomic scope" value="Bacteria"/>
</dbReference>
<dbReference type="InterPro" id="IPR010432">
    <property type="entry name" value="RDD"/>
</dbReference>
<evidence type="ECO:0000259" key="6">
    <source>
        <dbReference type="Pfam" id="PF06271"/>
    </source>
</evidence>
<dbReference type="KEGG" id="bcv:Bcav_1343"/>
<dbReference type="STRING" id="471853.Bcav_1343"/>
<keyword evidence="2 5" id="KW-0812">Transmembrane</keyword>
<proteinExistence type="predicted"/>
<dbReference type="AlphaFoldDB" id="C5C1Y4"/>
<gene>
    <name evidence="7" type="ordered locus">Bcav_1343</name>
</gene>
<accession>C5C1Y4</accession>
<keyword evidence="8" id="KW-1185">Reference proteome</keyword>
<name>C5C1Y4_BEUC1</name>
<evidence type="ECO:0000256" key="3">
    <source>
        <dbReference type="ARBA" id="ARBA00022989"/>
    </source>
</evidence>
<sequence>MHPLAIRRAKAYALDALSYLGVAAATVPLGLLVRSRGEPSRNAVLAMSAVPPIVATLWAAHAEAATAGATWGKRRMGLEVVDDDGGGRLSYRRALVRNVVKIAVPWQLGHTVAVGAAFGGFDERDPLTIAATTLTYPLIAVGAATAFWGSGRGVHDRAAGSVVVSA</sequence>
<keyword evidence="4 5" id="KW-0472">Membrane</keyword>
<dbReference type="RefSeq" id="WP_015881842.1">
    <property type="nucleotide sequence ID" value="NC_012669.1"/>
</dbReference>
<dbReference type="EMBL" id="CP001618">
    <property type="protein sequence ID" value="ACQ79602.1"/>
    <property type="molecule type" value="Genomic_DNA"/>
</dbReference>
<evidence type="ECO:0000256" key="2">
    <source>
        <dbReference type="ARBA" id="ARBA00022692"/>
    </source>
</evidence>
<evidence type="ECO:0000313" key="8">
    <source>
        <dbReference type="Proteomes" id="UP000007962"/>
    </source>
</evidence>
<evidence type="ECO:0000256" key="5">
    <source>
        <dbReference type="SAM" id="Phobius"/>
    </source>
</evidence>
<feature type="transmembrane region" description="Helical" evidence="5">
    <location>
        <begin position="12"/>
        <end position="33"/>
    </location>
</feature>
<dbReference type="HOGENOM" id="CLU_1552332_0_0_11"/>
<evidence type="ECO:0000256" key="1">
    <source>
        <dbReference type="ARBA" id="ARBA00004141"/>
    </source>
</evidence>
<evidence type="ECO:0000313" key="7">
    <source>
        <dbReference type="EMBL" id="ACQ79602.1"/>
    </source>
</evidence>